<dbReference type="Gene3D" id="1.20.1600.10">
    <property type="entry name" value="Outer membrane efflux proteins (OEP)"/>
    <property type="match status" value="1"/>
</dbReference>
<evidence type="ECO:0000256" key="3">
    <source>
        <dbReference type="ARBA" id="ARBA00022448"/>
    </source>
</evidence>
<dbReference type="InterPro" id="IPR051906">
    <property type="entry name" value="TolC-like"/>
</dbReference>
<keyword evidence="3" id="KW-0813">Transport</keyword>
<dbReference type="SUPFAM" id="SSF56954">
    <property type="entry name" value="Outer membrane efflux proteins (OEP)"/>
    <property type="match status" value="1"/>
</dbReference>
<dbReference type="Pfam" id="PF02321">
    <property type="entry name" value="OEP"/>
    <property type="match status" value="1"/>
</dbReference>
<reference evidence="8" key="1">
    <citation type="submission" date="2020-05" db="EMBL/GenBank/DDBJ databases">
        <authorList>
            <person name="Delgado-Blas J."/>
        </authorList>
    </citation>
    <scope>NUCLEOTIDE SEQUENCE</scope>
    <source>
        <strain evidence="8">BB1453</strain>
    </source>
</reference>
<evidence type="ECO:0000256" key="1">
    <source>
        <dbReference type="ARBA" id="ARBA00004442"/>
    </source>
</evidence>
<dbReference type="Proteomes" id="UP000834611">
    <property type="component" value="Unassembled WGS sequence"/>
</dbReference>
<dbReference type="EMBL" id="CAHPSF010000094">
    <property type="protein sequence ID" value="CAB5721070.1"/>
    <property type="molecule type" value="Genomic_DNA"/>
</dbReference>
<evidence type="ECO:0000256" key="2">
    <source>
        <dbReference type="ARBA" id="ARBA00007613"/>
    </source>
</evidence>
<comment type="caution">
    <text evidence="8">The sequence shown here is derived from an EMBL/GenBank/DDBJ whole genome shotgun (WGS) entry which is preliminary data.</text>
</comment>
<dbReference type="GO" id="GO:0009279">
    <property type="term" value="C:cell outer membrane"/>
    <property type="evidence" value="ECO:0007669"/>
    <property type="project" value="UniProtKB-SubCell"/>
</dbReference>
<protein>
    <submittedName>
        <fullName evidence="8">Outer membrane protein tolC</fullName>
    </submittedName>
</protein>
<sequence>MRQAVAESERAREALEAAQLELGSRVYEQYRAMTEGALRISALEQAVRSAEQVVKSSRMSFKGGVRSIVDVLNAEQQHVTALRDLAQARYAYLLAQVRLQSLAGKDRWATVDQANAYLTP</sequence>
<comment type="similarity">
    <text evidence="2">Belongs to the outer membrane factor (OMF) (TC 1.B.17) family.</text>
</comment>
<dbReference type="GO" id="GO:1990281">
    <property type="term" value="C:efflux pump complex"/>
    <property type="evidence" value="ECO:0007669"/>
    <property type="project" value="TreeGrafter"/>
</dbReference>
<keyword evidence="7" id="KW-0998">Cell outer membrane</keyword>
<dbReference type="GO" id="GO:0015562">
    <property type="term" value="F:efflux transmembrane transporter activity"/>
    <property type="evidence" value="ECO:0007669"/>
    <property type="project" value="InterPro"/>
</dbReference>
<keyword evidence="5" id="KW-0812">Transmembrane</keyword>
<evidence type="ECO:0000256" key="5">
    <source>
        <dbReference type="ARBA" id="ARBA00022692"/>
    </source>
</evidence>
<dbReference type="PANTHER" id="PTHR30026">
    <property type="entry name" value="OUTER MEMBRANE PROTEIN TOLC"/>
    <property type="match status" value="1"/>
</dbReference>
<comment type="subcellular location">
    <subcellularLocation>
        <location evidence="1">Cell outer membrane</location>
    </subcellularLocation>
</comment>
<dbReference type="PANTHER" id="PTHR30026:SF20">
    <property type="entry name" value="OUTER MEMBRANE PROTEIN TOLC"/>
    <property type="match status" value="1"/>
</dbReference>
<gene>
    <name evidence="8" type="primary">tolC_2</name>
    <name evidence="8" type="ORF">GHA_04769</name>
</gene>
<organism evidence="8 9">
    <name type="scientific">Providencia rettgeri</name>
    <dbReference type="NCBI Taxonomy" id="587"/>
    <lineage>
        <taxon>Bacteria</taxon>
        <taxon>Pseudomonadati</taxon>
        <taxon>Pseudomonadota</taxon>
        <taxon>Gammaproteobacteria</taxon>
        <taxon>Enterobacterales</taxon>
        <taxon>Morganellaceae</taxon>
        <taxon>Providencia</taxon>
    </lineage>
</organism>
<dbReference type="GO" id="GO:0015288">
    <property type="term" value="F:porin activity"/>
    <property type="evidence" value="ECO:0007669"/>
    <property type="project" value="TreeGrafter"/>
</dbReference>
<proteinExistence type="inferred from homology"/>
<evidence type="ECO:0000256" key="7">
    <source>
        <dbReference type="ARBA" id="ARBA00023237"/>
    </source>
</evidence>
<dbReference type="InterPro" id="IPR003423">
    <property type="entry name" value="OMP_efflux"/>
</dbReference>
<dbReference type="AlphaFoldDB" id="A0A9N8GZ80"/>
<evidence type="ECO:0000313" key="8">
    <source>
        <dbReference type="EMBL" id="CAB5721070.1"/>
    </source>
</evidence>
<accession>A0A9N8GZ80</accession>
<evidence type="ECO:0000313" key="9">
    <source>
        <dbReference type="Proteomes" id="UP000834611"/>
    </source>
</evidence>
<evidence type="ECO:0000256" key="6">
    <source>
        <dbReference type="ARBA" id="ARBA00023136"/>
    </source>
</evidence>
<name>A0A9N8GZ80_PRORE</name>
<evidence type="ECO:0000256" key="4">
    <source>
        <dbReference type="ARBA" id="ARBA00022452"/>
    </source>
</evidence>
<keyword evidence="6" id="KW-0472">Membrane</keyword>
<keyword evidence="4" id="KW-1134">Transmembrane beta strand</keyword>